<protein>
    <submittedName>
        <fullName evidence="1">HetP family heterocyst commitment protein</fullName>
    </submittedName>
</protein>
<dbReference type="InterPro" id="IPR049598">
    <property type="entry name" value="HetP-like"/>
</dbReference>
<comment type="caution">
    <text evidence="1">The sequence shown here is derived from an EMBL/GenBank/DDBJ whole genome shotgun (WGS) entry which is preliminary data.</text>
</comment>
<evidence type="ECO:0000313" key="1">
    <source>
        <dbReference type="EMBL" id="NER26576.1"/>
    </source>
</evidence>
<name>A0A6B3MYR5_9CYAN</name>
<proteinExistence type="predicted"/>
<dbReference type="AlphaFoldDB" id="A0A6B3MYR5"/>
<dbReference type="NCBIfam" id="NF037966">
    <property type="entry name" value="HetP_family"/>
    <property type="match status" value="1"/>
</dbReference>
<gene>
    <name evidence="1" type="ORF">F6J89_02830</name>
</gene>
<accession>A0A6B3MYR5</accession>
<reference evidence="1" key="1">
    <citation type="submission" date="2019-11" db="EMBL/GenBank/DDBJ databases">
        <title>Genomic insights into an expanded diversity of filamentous marine cyanobacteria reveals the extraordinary biosynthetic potential of Moorea and Okeania.</title>
        <authorList>
            <person name="Ferreira Leao T."/>
            <person name="Wang M."/>
            <person name="Moss N."/>
            <person name="Da Silva R."/>
            <person name="Sanders J."/>
            <person name="Nurk S."/>
            <person name="Gurevich A."/>
            <person name="Humphrey G."/>
            <person name="Reher R."/>
            <person name="Zhu Q."/>
            <person name="Belda-Ferre P."/>
            <person name="Glukhov E."/>
            <person name="Rex R."/>
            <person name="Dorrestein P.C."/>
            <person name="Knight R."/>
            <person name="Pevzner P."/>
            <person name="Gerwick W.H."/>
            <person name="Gerwick L."/>
        </authorList>
    </citation>
    <scope>NUCLEOTIDE SEQUENCE</scope>
    <source>
        <strain evidence="1">SIO1C4</strain>
    </source>
</reference>
<dbReference type="EMBL" id="JAAHFQ010000036">
    <property type="protein sequence ID" value="NER26576.1"/>
    <property type="molecule type" value="Genomic_DNA"/>
</dbReference>
<organism evidence="1">
    <name type="scientific">Symploca sp. SIO1C4</name>
    <dbReference type="NCBI Taxonomy" id="2607765"/>
    <lineage>
        <taxon>Bacteria</taxon>
        <taxon>Bacillati</taxon>
        <taxon>Cyanobacteriota</taxon>
        <taxon>Cyanophyceae</taxon>
        <taxon>Coleofasciculales</taxon>
        <taxon>Coleofasciculaceae</taxon>
        <taxon>Symploca</taxon>
    </lineage>
</organism>
<sequence length="149" mass="17227">MVYTNNQFDKGLSSEQFNQIVEAILDGKYSWACVLLLRFAGYNPLHYIPYRTYSRLNKENCQNGQSRRKTSDTIKASKQKTINRSNSKVSSISSSKIRDLKYCEVLRDETKTVQGGHREHYLNKELEEYQSISCQSVTSINQQISASIW</sequence>